<dbReference type="PANTHER" id="PTHR43135:SF3">
    <property type="entry name" value="ALPHA-D-RIBOSE 1-METHYLPHOSPHONATE 5-TRIPHOSPHATE DIPHOSPHATASE"/>
    <property type="match status" value="1"/>
</dbReference>
<keyword evidence="2" id="KW-0378">Hydrolase</keyword>
<dbReference type="InterPro" id="IPR051781">
    <property type="entry name" value="Metallo-dep_Hydrolase"/>
</dbReference>
<evidence type="ECO:0000313" key="2">
    <source>
        <dbReference type="EMBL" id="EMR71910.1"/>
    </source>
</evidence>
<evidence type="ECO:0000313" key="3">
    <source>
        <dbReference type="Proteomes" id="UP000012174"/>
    </source>
</evidence>
<dbReference type="OMA" id="DVFPGPR"/>
<dbReference type="EMBL" id="KB705557">
    <property type="protein sequence ID" value="EMR71910.1"/>
    <property type="molecule type" value="Genomic_DNA"/>
</dbReference>
<name>M7TYZ4_EUTLA</name>
<dbReference type="Gene3D" id="2.30.40.10">
    <property type="entry name" value="Urease, subunit C, domain 1"/>
    <property type="match status" value="1"/>
</dbReference>
<accession>M7TYZ4</accession>
<dbReference type="InterPro" id="IPR006680">
    <property type="entry name" value="Amidohydro-rel"/>
</dbReference>
<dbReference type="Pfam" id="PF01979">
    <property type="entry name" value="Amidohydro_1"/>
    <property type="match status" value="1"/>
</dbReference>
<gene>
    <name evidence="2" type="ORF">UCREL1_1030</name>
</gene>
<feature type="domain" description="Amidohydrolase-related" evidence="1">
    <location>
        <begin position="88"/>
        <end position="449"/>
    </location>
</feature>
<dbReference type="eggNOG" id="ENOG502QRDE">
    <property type="taxonomic scope" value="Eukaryota"/>
</dbReference>
<reference evidence="3" key="1">
    <citation type="journal article" date="2013" name="Genome Announc.">
        <title>Draft genome sequence of the grapevine dieback fungus Eutypa lata UCR-EL1.</title>
        <authorList>
            <person name="Blanco-Ulate B."/>
            <person name="Rolshausen P.E."/>
            <person name="Cantu D."/>
        </authorList>
    </citation>
    <scope>NUCLEOTIDE SEQUENCE [LARGE SCALE GENOMIC DNA]</scope>
    <source>
        <strain evidence="3">UCR-EL1</strain>
    </source>
</reference>
<dbReference type="GO" id="GO:0016810">
    <property type="term" value="F:hydrolase activity, acting on carbon-nitrogen (but not peptide) bonds"/>
    <property type="evidence" value="ECO:0007669"/>
    <property type="project" value="InterPro"/>
</dbReference>
<dbReference type="FunFam" id="3.20.20.140:FF:000084">
    <property type="entry name" value="Peptidase M38"/>
    <property type="match status" value="1"/>
</dbReference>
<dbReference type="CDD" id="cd01299">
    <property type="entry name" value="Met_dep_hydrolase_A"/>
    <property type="match status" value="1"/>
</dbReference>
<organism evidence="2 3">
    <name type="scientific">Eutypa lata (strain UCR-EL1)</name>
    <name type="common">Grapevine dieback disease fungus</name>
    <name type="synonym">Eutypa armeniacae</name>
    <dbReference type="NCBI Taxonomy" id="1287681"/>
    <lineage>
        <taxon>Eukaryota</taxon>
        <taxon>Fungi</taxon>
        <taxon>Dikarya</taxon>
        <taxon>Ascomycota</taxon>
        <taxon>Pezizomycotina</taxon>
        <taxon>Sordariomycetes</taxon>
        <taxon>Xylariomycetidae</taxon>
        <taxon>Xylariales</taxon>
        <taxon>Diatrypaceae</taxon>
        <taxon>Eutypa</taxon>
    </lineage>
</organism>
<dbReference type="InterPro" id="IPR057744">
    <property type="entry name" value="OTAase-like"/>
</dbReference>
<keyword evidence="3" id="KW-1185">Reference proteome</keyword>
<dbReference type="KEGG" id="ela:UCREL1_1030"/>
<dbReference type="Gene3D" id="3.20.20.140">
    <property type="entry name" value="Metal-dependent hydrolases"/>
    <property type="match status" value="1"/>
</dbReference>
<proteinExistence type="predicted"/>
<dbReference type="OrthoDB" id="194468at2759"/>
<protein>
    <submittedName>
        <fullName evidence="2">Putative amidohydrolase protein</fullName>
    </submittedName>
</protein>
<evidence type="ECO:0000259" key="1">
    <source>
        <dbReference type="Pfam" id="PF01979"/>
    </source>
</evidence>
<dbReference type="PANTHER" id="PTHR43135">
    <property type="entry name" value="ALPHA-D-RIBOSE 1-METHYLPHOSPHONATE 5-TRIPHOSPHATE DIPHOSPHATASE"/>
    <property type="match status" value="1"/>
</dbReference>
<dbReference type="InterPro" id="IPR032466">
    <property type="entry name" value="Metal_Hydrolase"/>
</dbReference>
<dbReference type="STRING" id="1287681.M7TYZ4"/>
<dbReference type="InterPro" id="IPR011059">
    <property type="entry name" value="Metal-dep_hydrolase_composite"/>
</dbReference>
<dbReference type="Proteomes" id="UP000012174">
    <property type="component" value="Unassembled WGS sequence"/>
</dbReference>
<sequence>MTALKASHAARAAIPEKVIKPWKLPPQKTYIFKNCNVIDPANGVLHPNTTVKLAGGTIQSVAEDQDPSINALTLHDDDAITVDLAGRYLCPGLIDCHMHLSSVPGDATLAGAIPTDPSVSLARQPFVCGQVLRRGFTTVRDCGGATLALKEAVADDVFPGPRIVIANRALSQTGGHGDTRTSHEHGASNSYGCCGGGGGGGEIAGLSVVCDGVPECVRAAREQLRTGADFVKIMVGGGVASPTDRLENTQFTAAEVRAIAEVAASYGTYVTAHAYTPRAIRHAVDNGVSGIEHGNLLDEDTARYMAERGIWLTPTLVTYEAMASDKYADFLPPSNRQKNEEVLAIGLKSIEIAAAAGVTMCYGSDLLGPLTAEQSREFGIRKRVLSSLEVLQSATVNAARRIGQESFLGQVKEGFAADVLILKENPLDDVGILDEPERHVLAVIKNGRVYESR</sequence>
<dbReference type="HOGENOM" id="CLU_023620_2_0_1"/>
<dbReference type="SUPFAM" id="SSF51338">
    <property type="entry name" value="Composite domain of metallo-dependent hydrolases"/>
    <property type="match status" value="1"/>
</dbReference>
<dbReference type="SUPFAM" id="SSF51556">
    <property type="entry name" value="Metallo-dependent hydrolases"/>
    <property type="match status" value="1"/>
</dbReference>
<dbReference type="AlphaFoldDB" id="M7TYZ4"/>